<name>B9D3H7_CAMRE</name>
<keyword evidence="2" id="KW-1185">Reference proteome</keyword>
<sequence>MIKFKSIKENQIGKRGKALNLAQDFKAGQALAHLIYTSDLAAARR</sequence>
<dbReference type="STRING" id="553218.CAMRE0001_0031"/>
<dbReference type="EMBL" id="ACFU01000020">
    <property type="protein sequence ID" value="EEF13443.1"/>
    <property type="molecule type" value="Genomic_DNA"/>
</dbReference>
<evidence type="ECO:0000313" key="2">
    <source>
        <dbReference type="Proteomes" id="UP000003082"/>
    </source>
</evidence>
<evidence type="ECO:0000313" key="1">
    <source>
        <dbReference type="EMBL" id="EEF13443.1"/>
    </source>
</evidence>
<dbReference type="Proteomes" id="UP000003082">
    <property type="component" value="Unassembled WGS sequence"/>
</dbReference>
<gene>
    <name evidence="1" type="ORF">CAMRE0001_0031</name>
</gene>
<proteinExistence type="predicted"/>
<dbReference type="RefSeq" id="WP_004320289.1">
    <property type="nucleotide sequence ID" value="NZ_ACFU01000020.1"/>
</dbReference>
<organism evidence="1 2">
    <name type="scientific">Campylobacter rectus RM3267</name>
    <dbReference type="NCBI Taxonomy" id="553218"/>
    <lineage>
        <taxon>Bacteria</taxon>
        <taxon>Pseudomonadati</taxon>
        <taxon>Campylobacterota</taxon>
        <taxon>Epsilonproteobacteria</taxon>
        <taxon>Campylobacterales</taxon>
        <taxon>Campylobacteraceae</taxon>
        <taxon>Campylobacter</taxon>
    </lineage>
</organism>
<comment type="caution">
    <text evidence="1">The sequence shown here is derived from an EMBL/GenBank/DDBJ whole genome shotgun (WGS) entry which is preliminary data.</text>
</comment>
<reference evidence="1 2" key="1">
    <citation type="submission" date="2008-08" db="EMBL/GenBank/DDBJ databases">
        <authorList>
            <person name="Madupu R."/>
            <person name="Durkin A.S."/>
            <person name="Torralba M."/>
            <person name="Methe B."/>
            <person name="Sutton G.G."/>
            <person name="Strausberg R.L."/>
            <person name="Nelson K.E."/>
        </authorList>
    </citation>
    <scope>NUCLEOTIDE SEQUENCE [LARGE SCALE GENOMIC DNA]</scope>
    <source>
        <strain evidence="1 2">RM3267</strain>
    </source>
</reference>
<accession>B9D3H7</accession>
<dbReference type="AlphaFoldDB" id="B9D3H7"/>
<protein>
    <submittedName>
        <fullName evidence="1">Uncharacterized protein</fullName>
    </submittedName>
</protein>